<feature type="repeat" description="WD" evidence="6">
    <location>
        <begin position="140"/>
        <end position="183"/>
    </location>
</feature>
<feature type="repeat" description="WD" evidence="6">
    <location>
        <begin position="400"/>
        <end position="440"/>
    </location>
</feature>
<dbReference type="GO" id="GO:0030490">
    <property type="term" value="P:maturation of SSU-rRNA"/>
    <property type="evidence" value="ECO:0007669"/>
    <property type="project" value="TreeGrafter"/>
</dbReference>
<organism evidence="7 8">
    <name type="scientific">Clydaea vesicula</name>
    <dbReference type="NCBI Taxonomy" id="447962"/>
    <lineage>
        <taxon>Eukaryota</taxon>
        <taxon>Fungi</taxon>
        <taxon>Fungi incertae sedis</taxon>
        <taxon>Chytridiomycota</taxon>
        <taxon>Chytridiomycota incertae sedis</taxon>
        <taxon>Chytridiomycetes</taxon>
        <taxon>Lobulomycetales</taxon>
        <taxon>Lobulomycetaceae</taxon>
        <taxon>Clydaea</taxon>
    </lineage>
</organism>
<gene>
    <name evidence="7" type="ORF">HK099_000505</name>
</gene>
<dbReference type="SMART" id="SM00320">
    <property type="entry name" value="WD40"/>
    <property type="match status" value="12"/>
</dbReference>
<dbReference type="FunFam" id="2.130.10.10:FF:000157">
    <property type="entry name" value="WD repeat domain 3"/>
    <property type="match status" value="1"/>
</dbReference>
<name>A0AAD5TWK3_9FUNG</name>
<dbReference type="PRINTS" id="PR00320">
    <property type="entry name" value="GPROTEINBRPT"/>
</dbReference>
<proteinExistence type="inferred from homology"/>
<evidence type="ECO:0000256" key="3">
    <source>
        <dbReference type="ARBA" id="ARBA00022737"/>
    </source>
</evidence>
<comment type="caution">
    <text evidence="7">The sequence shown here is derived from an EMBL/GenBank/DDBJ whole genome shotgun (WGS) entry which is preliminary data.</text>
</comment>
<dbReference type="PROSITE" id="PS50294">
    <property type="entry name" value="WD_REPEATS_REGION"/>
    <property type="match status" value="7"/>
</dbReference>
<feature type="repeat" description="WD" evidence="6">
    <location>
        <begin position="184"/>
        <end position="219"/>
    </location>
</feature>
<dbReference type="Gene3D" id="2.130.10.10">
    <property type="entry name" value="YVTN repeat-like/Quinoprotein amine dehydrogenase"/>
    <property type="match status" value="5"/>
</dbReference>
<comment type="similarity">
    <text evidence="5">Belongs to the WD repeat WDR3/UTP12 family.</text>
</comment>
<dbReference type="FunFam" id="2.130.10.10:FF:000178">
    <property type="entry name" value="WD repeat domain 3"/>
    <property type="match status" value="1"/>
</dbReference>
<keyword evidence="4" id="KW-0539">Nucleus</keyword>
<keyword evidence="8" id="KW-1185">Reference proteome</keyword>
<evidence type="ECO:0000256" key="1">
    <source>
        <dbReference type="ARBA" id="ARBA00004604"/>
    </source>
</evidence>
<dbReference type="Pfam" id="PF25173">
    <property type="entry name" value="Beta-prop_WDR3_1st"/>
    <property type="match status" value="1"/>
</dbReference>
<dbReference type="InterPro" id="IPR051570">
    <property type="entry name" value="TBC1_cilium_biogenesis"/>
</dbReference>
<dbReference type="InterPro" id="IPR019775">
    <property type="entry name" value="WD40_repeat_CS"/>
</dbReference>
<evidence type="ECO:0000256" key="4">
    <source>
        <dbReference type="ARBA" id="ARBA00023242"/>
    </source>
</evidence>
<feature type="repeat" description="WD" evidence="6">
    <location>
        <begin position="481"/>
        <end position="515"/>
    </location>
</feature>
<dbReference type="PANTHER" id="PTHR19853">
    <property type="entry name" value="WD REPEAT CONTAINING PROTEIN 3 WDR3"/>
    <property type="match status" value="1"/>
</dbReference>
<feature type="repeat" description="WD" evidence="6">
    <location>
        <begin position="73"/>
        <end position="97"/>
    </location>
</feature>
<dbReference type="PROSITE" id="PS50082">
    <property type="entry name" value="WD_REPEATS_2"/>
    <property type="match status" value="9"/>
</dbReference>
<dbReference type="GO" id="GO:0034388">
    <property type="term" value="C:Pwp2p-containing subcomplex of 90S preribosome"/>
    <property type="evidence" value="ECO:0007669"/>
    <property type="project" value="TreeGrafter"/>
</dbReference>
<evidence type="ECO:0000313" key="7">
    <source>
        <dbReference type="EMBL" id="KAJ3206540.1"/>
    </source>
</evidence>
<keyword evidence="3" id="KW-0677">Repeat</keyword>
<dbReference type="InterPro" id="IPR015943">
    <property type="entry name" value="WD40/YVTN_repeat-like_dom_sf"/>
</dbReference>
<dbReference type="InterPro" id="IPR020472">
    <property type="entry name" value="WD40_PAC1"/>
</dbReference>
<dbReference type="CDD" id="cd00200">
    <property type="entry name" value="WD40"/>
    <property type="match status" value="2"/>
</dbReference>
<evidence type="ECO:0000313" key="8">
    <source>
        <dbReference type="Proteomes" id="UP001211065"/>
    </source>
</evidence>
<feature type="repeat" description="WD" evidence="6">
    <location>
        <begin position="576"/>
        <end position="617"/>
    </location>
</feature>
<dbReference type="InterPro" id="IPR036322">
    <property type="entry name" value="WD40_repeat_dom_sf"/>
</dbReference>
<feature type="repeat" description="WD" evidence="6">
    <location>
        <begin position="660"/>
        <end position="692"/>
    </location>
</feature>
<dbReference type="AlphaFoldDB" id="A0AAD5TWK3"/>
<feature type="repeat" description="WD" evidence="6">
    <location>
        <begin position="618"/>
        <end position="650"/>
    </location>
</feature>
<dbReference type="GO" id="GO:0030515">
    <property type="term" value="F:snoRNA binding"/>
    <property type="evidence" value="ECO:0007669"/>
    <property type="project" value="TreeGrafter"/>
</dbReference>
<dbReference type="Pfam" id="PF25172">
    <property type="entry name" value="Beta-prop_WDR3_2nd"/>
    <property type="match status" value="1"/>
</dbReference>
<protein>
    <submittedName>
        <fullName evidence="7">Uncharacterized protein</fullName>
    </submittedName>
</protein>
<dbReference type="GO" id="GO:0032040">
    <property type="term" value="C:small-subunit processome"/>
    <property type="evidence" value="ECO:0007669"/>
    <property type="project" value="TreeGrafter"/>
</dbReference>
<dbReference type="PANTHER" id="PTHR19853:SF0">
    <property type="entry name" value="WD REPEAT-CONTAINING PROTEIN 3"/>
    <property type="match status" value="1"/>
</dbReference>
<comment type="subcellular location">
    <subcellularLocation>
        <location evidence="1">Nucleus</location>
        <location evidence="1">Nucleolus</location>
    </subcellularLocation>
</comment>
<dbReference type="Pfam" id="PF00400">
    <property type="entry name" value="WD40"/>
    <property type="match status" value="1"/>
</dbReference>
<feature type="repeat" description="WD" evidence="6">
    <location>
        <begin position="98"/>
        <end position="131"/>
    </location>
</feature>
<accession>A0AAD5TWK3</accession>
<dbReference type="EMBL" id="JADGJW010001116">
    <property type="protein sequence ID" value="KAJ3206540.1"/>
    <property type="molecule type" value="Genomic_DNA"/>
</dbReference>
<reference evidence="7" key="1">
    <citation type="submission" date="2020-05" db="EMBL/GenBank/DDBJ databases">
        <title>Phylogenomic resolution of chytrid fungi.</title>
        <authorList>
            <person name="Stajich J.E."/>
            <person name="Amses K."/>
            <person name="Simmons R."/>
            <person name="Seto K."/>
            <person name="Myers J."/>
            <person name="Bonds A."/>
            <person name="Quandt C.A."/>
            <person name="Barry K."/>
            <person name="Liu P."/>
            <person name="Grigoriev I."/>
            <person name="Longcore J.E."/>
            <person name="James T.Y."/>
        </authorList>
    </citation>
    <scope>NUCLEOTIDE SEQUENCE</scope>
    <source>
        <strain evidence="7">JEL0476</strain>
    </source>
</reference>
<keyword evidence="2 6" id="KW-0853">WD repeat</keyword>
<evidence type="ECO:0000256" key="5">
    <source>
        <dbReference type="ARBA" id="ARBA00038229"/>
    </source>
</evidence>
<evidence type="ECO:0000256" key="2">
    <source>
        <dbReference type="ARBA" id="ARBA00022574"/>
    </source>
</evidence>
<evidence type="ECO:0000256" key="6">
    <source>
        <dbReference type="PROSITE-ProRule" id="PRU00221"/>
    </source>
</evidence>
<dbReference type="Proteomes" id="UP001211065">
    <property type="component" value="Unassembled WGS sequence"/>
</dbReference>
<sequence>MVEKSYLKYKPSSTFGVIASSNANTLFSDDGKFVISPMLESVGIWDWKKGTLVNTWKDNEVKAEVTCIAKFKSIFAVGYADGSIRIWNFTTNSTNTTFNGHKTSVTALCFDNSGGRLASGARDTDVVIWDITAECGLYRLKGHKDQISGLLFLPIEGLNHLVSTSKDTLLKVWDLSTQHCVETVIAHRTEVWSVASSRDGTILYTGASDSEFRVWSVDSILLKKKLEPNVEGDIETSKEDVVLKEAISLRSTLQRQSKERVSTIKVHPNGRYIAVQSMDKSVEIFKCRTQEEIKKRLARKKKRVREKITQKGNDALEDVEDQELDSVVEELVSYNLLRCSGKVRSFDFSPSLNKSRASKESSENIFTALCALSNNSVEIYSSVGNDSDGEPYNLISTLEMQGHRSDIRCLALSSNDELIASGSNNSLKIWNVNTGQCIKTMESGYALCCTFVPGNKYVIVGTKSGDLEIFDLSSSSLLESIKAHEGPLWSLEVRHDKGGLTTGSADKEVKFWDFQLLLEDNTSAKRLSLVHTRTLKMSDDVLHIKHSHDNKLLAVALLDSTVKVFYFDTLKFVLSLYGHKLPVLSMDISSDSALIATASADKTIKLWGLDFGDCHRSIFAHQDSIMSLKFVWGTHYLFSVSKDKCLKYWDGDKFEQIMKLEGHHSEIWSLVVAKFGSFVVTGSHDRSIRIWEKTDEQLFLEEEREREIEEMYEKSEIKERDGSDELPFGAGADDEAGDLILDPTKKVGDVGDEVGIAGKKTSDTLKAGEKLIEALDVWRSEIFARKEYKDSIAKGQKNVALPKKSPYILALGNPDLSAENYVMHVAERIRASDLDQALAVLPFVNVQEILQCISVWAEKVF</sequence>
<dbReference type="SUPFAM" id="SSF50978">
    <property type="entry name" value="WD40 repeat-like"/>
    <property type="match status" value="2"/>
</dbReference>
<dbReference type="InterPro" id="IPR001680">
    <property type="entry name" value="WD40_rpt"/>
</dbReference>
<dbReference type="PROSITE" id="PS00678">
    <property type="entry name" value="WD_REPEATS_1"/>
    <property type="match status" value="4"/>
</dbReference>